<name>A0A841CBC9_9PSEU</name>
<dbReference type="RefSeq" id="WP_184690628.1">
    <property type="nucleotide sequence ID" value="NZ_JACHJN010000003.1"/>
</dbReference>
<evidence type="ECO:0000313" key="1">
    <source>
        <dbReference type="EMBL" id="MBB5955822.1"/>
    </source>
</evidence>
<proteinExistence type="predicted"/>
<reference evidence="1 2" key="1">
    <citation type="submission" date="2020-08" db="EMBL/GenBank/DDBJ databases">
        <title>Genomic Encyclopedia of Type Strains, Phase III (KMG-III): the genomes of soil and plant-associated and newly described type strains.</title>
        <authorList>
            <person name="Whitman W."/>
        </authorList>
    </citation>
    <scope>NUCLEOTIDE SEQUENCE [LARGE SCALE GENOMIC DNA]</scope>
    <source>
        <strain evidence="1 2">CECT 8640</strain>
    </source>
</reference>
<comment type="caution">
    <text evidence="1">The sequence shown here is derived from an EMBL/GenBank/DDBJ whole genome shotgun (WGS) entry which is preliminary data.</text>
</comment>
<evidence type="ECO:0000313" key="2">
    <source>
        <dbReference type="Proteomes" id="UP000547510"/>
    </source>
</evidence>
<sequence length="187" mass="21346">MRCPTFDFEAYRTSWELEKRINPIRHDEDAAQAKKYRFLLRVPTLVSATEWAAETEIGIDVDVVDYPRRQPNTFILSTHTPWSPHFKPGAPVCIGAESWEARNGHVVLGDLVVHLQRLLNWDEKGRGSGYQGWNGAAIDHHRRVLGGRPLNASVVYAQLPGWLHGEVPGLEFDVEVRNRRNRGFEVL</sequence>
<organism evidence="1 2">
    <name type="scientific">Saccharothrix tamanrassetensis</name>
    <dbReference type="NCBI Taxonomy" id="1051531"/>
    <lineage>
        <taxon>Bacteria</taxon>
        <taxon>Bacillati</taxon>
        <taxon>Actinomycetota</taxon>
        <taxon>Actinomycetes</taxon>
        <taxon>Pseudonocardiales</taxon>
        <taxon>Pseudonocardiaceae</taxon>
        <taxon>Saccharothrix</taxon>
    </lineage>
</organism>
<evidence type="ECO:0008006" key="3">
    <source>
        <dbReference type="Google" id="ProtNLM"/>
    </source>
</evidence>
<keyword evidence="2" id="KW-1185">Reference proteome</keyword>
<protein>
    <recommendedName>
        <fullName evidence="3">UBC core domain-containing protein</fullName>
    </recommendedName>
</protein>
<dbReference type="EMBL" id="JACHJN010000003">
    <property type="protein sequence ID" value="MBB5955822.1"/>
    <property type="molecule type" value="Genomic_DNA"/>
</dbReference>
<gene>
    <name evidence="1" type="ORF">FHS29_002403</name>
</gene>
<dbReference type="AlphaFoldDB" id="A0A841CBC9"/>
<dbReference type="Proteomes" id="UP000547510">
    <property type="component" value="Unassembled WGS sequence"/>
</dbReference>
<accession>A0A841CBC9</accession>